<dbReference type="PANTHER" id="PTHR10791">
    <property type="entry name" value="RAG1-ACTIVATING PROTEIN 1"/>
    <property type="match status" value="1"/>
</dbReference>
<proteinExistence type="inferred from homology"/>
<dbReference type="AlphaFoldDB" id="A0A8T0S9K4"/>
<evidence type="ECO:0000256" key="2">
    <source>
        <dbReference type="ARBA" id="ARBA00007809"/>
    </source>
</evidence>
<name>A0A8T0S9K4_PANVG</name>
<keyword evidence="9 11" id="KW-0472">Membrane</keyword>
<dbReference type="PANTHER" id="PTHR10791:SF241">
    <property type="entry name" value="BIDIRECTIONAL SUGAR TRANSPORTER SWEET1A"/>
    <property type="match status" value="1"/>
</dbReference>
<dbReference type="FunFam" id="1.20.1280.290:FF:000002">
    <property type="entry name" value="Bidirectional sugar transporter SWEET"/>
    <property type="match status" value="1"/>
</dbReference>
<evidence type="ECO:0000256" key="4">
    <source>
        <dbReference type="ARBA" id="ARBA00022475"/>
    </source>
</evidence>
<organism evidence="12 13">
    <name type="scientific">Panicum virgatum</name>
    <name type="common">Blackwell switchgrass</name>
    <dbReference type="NCBI Taxonomy" id="38727"/>
    <lineage>
        <taxon>Eukaryota</taxon>
        <taxon>Viridiplantae</taxon>
        <taxon>Streptophyta</taxon>
        <taxon>Embryophyta</taxon>
        <taxon>Tracheophyta</taxon>
        <taxon>Spermatophyta</taxon>
        <taxon>Magnoliopsida</taxon>
        <taxon>Liliopsida</taxon>
        <taxon>Poales</taxon>
        <taxon>Poaceae</taxon>
        <taxon>PACMAD clade</taxon>
        <taxon>Panicoideae</taxon>
        <taxon>Panicodae</taxon>
        <taxon>Paniceae</taxon>
        <taxon>Panicinae</taxon>
        <taxon>Panicum</taxon>
        <taxon>Panicum sect. Hiantes</taxon>
    </lineage>
</organism>
<dbReference type="InterPro" id="IPR047664">
    <property type="entry name" value="SWEET"/>
</dbReference>
<feature type="transmembrane region" description="Helical" evidence="11">
    <location>
        <begin position="161"/>
        <end position="183"/>
    </location>
</feature>
<sequence length="460" mass="50846">MEHIARFFFGVSGNLIALFLFLSPVVTFWRIIKKRSTEDFSGVPYNMTLLNCLLSAWYGLPFVSPNNILVTTINGTGSLIEAIYVVIFLIFAERRIRLRMLGLLGVVTSIFAAVVLISLLALHGNARKIFCGLAATIFSICMYASPLSIMRLVIKTKSVEFMPFLLSLSVFLCGTSWFIYGLLGRDPFVIVRHLTLLSLTDLSRCPLSVQHTGRQISTVMTRRSYPLPAVCACRRWVHPYLDGTHSQPRLATVAVEAERHWPAQYRPVSMRRFPFRCPPQPARARRTCLPFPSDARSRAPASSSVATGQWPVAAAPTSRHAQAQRAQVAATRRALPRRWGPAVRCPRLCMDRIRPNRAAAPRLFLSRQRTAAHQCSVQSRYPHLIALETNPGNAFVQIPNGCGSFLGLTQLILYAIYRNNKGTAAPAAKGEAAAEVEDAKKVAAAVELADATTNKVASQV</sequence>
<evidence type="ECO:0000256" key="3">
    <source>
        <dbReference type="ARBA" id="ARBA00022448"/>
    </source>
</evidence>
<evidence type="ECO:0000256" key="10">
    <source>
        <dbReference type="ARBA" id="ARBA00037238"/>
    </source>
</evidence>
<comment type="similarity">
    <text evidence="2">Belongs to the SWEET sugar transporter family.</text>
</comment>
<keyword evidence="7" id="KW-0677">Repeat</keyword>
<dbReference type="GO" id="GO:0005886">
    <property type="term" value="C:plasma membrane"/>
    <property type="evidence" value="ECO:0007669"/>
    <property type="project" value="UniProtKB-SubCell"/>
</dbReference>
<keyword evidence="13" id="KW-1185">Reference proteome</keyword>
<dbReference type="FunFam" id="1.20.1280.290:FF:000014">
    <property type="entry name" value="Bidirectional sugar transporter SWEET"/>
    <property type="match status" value="1"/>
</dbReference>
<evidence type="ECO:0000256" key="1">
    <source>
        <dbReference type="ARBA" id="ARBA00004651"/>
    </source>
</evidence>
<evidence type="ECO:0000256" key="8">
    <source>
        <dbReference type="ARBA" id="ARBA00022989"/>
    </source>
</evidence>
<evidence type="ECO:0000256" key="9">
    <source>
        <dbReference type="ARBA" id="ARBA00023136"/>
    </source>
</evidence>
<keyword evidence="5" id="KW-0762">Sugar transport</keyword>
<evidence type="ECO:0000256" key="6">
    <source>
        <dbReference type="ARBA" id="ARBA00022692"/>
    </source>
</evidence>
<evidence type="ECO:0000313" key="12">
    <source>
        <dbReference type="EMBL" id="KAG2593376.1"/>
    </source>
</evidence>
<keyword evidence="3" id="KW-0813">Transport</keyword>
<dbReference type="InterPro" id="IPR004316">
    <property type="entry name" value="SWEET_rpt"/>
</dbReference>
<feature type="transmembrane region" description="Helical" evidence="11">
    <location>
        <begin position="129"/>
        <end position="149"/>
    </location>
</feature>
<dbReference type="Gene3D" id="1.20.1280.290">
    <property type="match status" value="2"/>
</dbReference>
<gene>
    <name evidence="12" type="ORF">PVAP13_5NG170945</name>
</gene>
<feature type="transmembrane region" description="Helical" evidence="11">
    <location>
        <begin position="68"/>
        <end position="91"/>
    </location>
</feature>
<comment type="function">
    <text evidence="10">Mediates both low-affinity uptake and efflux of sugar across the plasma membrane.</text>
</comment>
<protein>
    <recommendedName>
        <fullName evidence="14">Bidirectional sugar transporter SWEET</fullName>
    </recommendedName>
</protein>
<evidence type="ECO:0000256" key="7">
    <source>
        <dbReference type="ARBA" id="ARBA00022737"/>
    </source>
</evidence>
<dbReference type="Pfam" id="PF03083">
    <property type="entry name" value="MtN3_slv"/>
    <property type="match status" value="2"/>
</dbReference>
<feature type="transmembrane region" description="Helical" evidence="11">
    <location>
        <begin position="6"/>
        <end position="31"/>
    </location>
</feature>
<evidence type="ECO:0008006" key="14">
    <source>
        <dbReference type="Google" id="ProtNLM"/>
    </source>
</evidence>
<keyword evidence="8 11" id="KW-1133">Transmembrane helix</keyword>
<keyword evidence="4" id="KW-1003">Cell membrane</keyword>
<evidence type="ECO:0000256" key="5">
    <source>
        <dbReference type="ARBA" id="ARBA00022597"/>
    </source>
</evidence>
<keyword evidence="6 11" id="KW-0812">Transmembrane</keyword>
<comment type="subcellular location">
    <subcellularLocation>
        <location evidence="1">Cell membrane</location>
        <topology evidence="1">Multi-pass membrane protein</topology>
    </subcellularLocation>
</comment>
<comment type="caution">
    <text evidence="12">The sequence shown here is derived from an EMBL/GenBank/DDBJ whole genome shotgun (WGS) entry which is preliminary data.</text>
</comment>
<feature type="transmembrane region" description="Helical" evidence="11">
    <location>
        <begin position="103"/>
        <end position="123"/>
    </location>
</feature>
<reference evidence="12" key="1">
    <citation type="submission" date="2020-05" db="EMBL/GenBank/DDBJ databases">
        <title>WGS assembly of Panicum virgatum.</title>
        <authorList>
            <person name="Lovell J.T."/>
            <person name="Jenkins J."/>
            <person name="Shu S."/>
            <person name="Juenger T.E."/>
            <person name="Schmutz J."/>
        </authorList>
    </citation>
    <scope>NUCLEOTIDE SEQUENCE</scope>
    <source>
        <strain evidence="12">AP13</strain>
    </source>
</reference>
<dbReference type="GO" id="GO:0051119">
    <property type="term" value="F:sugar transmembrane transporter activity"/>
    <property type="evidence" value="ECO:0007669"/>
    <property type="project" value="InterPro"/>
</dbReference>
<accession>A0A8T0S9K4</accession>
<evidence type="ECO:0000256" key="11">
    <source>
        <dbReference type="SAM" id="Phobius"/>
    </source>
</evidence>
<dbReference type="Proteomes" id="UP000823388">
    <property type="component" value="Chromosome 5N"/>
</dbReference>
<dbReference type="EMBL" id="CM029046">
    <property type="protein sequence ID" value="KAG2593376.1"/>
    <property type="molecule type" value="Genomic_DNA"/>
</dbReference>
<evidence type="ECO:0000313" key="13">
    <source>
        <dbReference type="Proteomes" id="UP000823388"/>
    </source>
</evidence>